<dbReference type="InterPro" id="IPR001128">
    <property type="entry name" value="Cyt_P450"/>
</dbReference>
<dbReference type="Pfam" id="PF00067">
    <property type="entry name" value="p450"/>
    <property type="match status" value="1"/>
</dbReference>
<keyword evidence="3" id="KW-1185">Reference proteome</keyword>
<dbReference type="Gene3D" id="1.10.630.10">
    <property type="entry name" value="Cytochrome P450"/>
    <property type="match status" value="1"/>
</dbReference>
<dbReference type="PRINTS" id="PR00463">
    <property type="entry name" value="EP450I"/>
</dbReference>
<dbReference type="InterPro" id="IPR002401">
    <property type="entry name" value="Cyt_P450_E_grp-I"/>
</dbReference>
<accession>A0A7I8IA71</accession>
<dbReference type="EMBL" id="CACRZD030000001">
    <property type="protein sequence ID" value="CAA6654617.1"/>
    <property type="molecule type" value="Genomic_DNA"/>
</dbReference>
<dbReference type="AlphaFoldDB" id="A0A7I8IA71"/>
<dbReference type="GO" id="GO:0020037">
    <property type="term" value="F:heme binding"/>
    <property type="evidence" value="ECO:0007669"/>
    <property type="project" value="InterPro"/>
</dbReference>
<comment type="similarity">
    <text evidence="1">Belongs to the cytochrome P450 family.</text>
</comment>
<reference evidence="2 3" key="1">
    <citation type="submission" date="2019-12" db="EMBL/GenBank/DDBJ databases">
        <authorList>
            <person name="Scholz U."/>
            <person name="Mascher M."/>
            <person name="Fiebig A."/>
        </authorList>
    </citation>
    <scope>NUCLEOTIDE SEQUENCE</scope>
</reference>
<gene>
    <name evidence="2" type="ORF">SI7747_01001207</name>
</gene>
<evidence type="ECO:0000313" key="2">
    <source>
        <dbReference type="EMBL" id="CAA2614838.1"/>
    </source>
</evidence>
<dbReference type="InterPro" id="IPR036396">
    <property type="entry name" value="Cyt_P450_sf"/>
</dbReference>
<dbReference type="GO" id="GO:0016705">
    <property type="term" value="F:oxidoreductase activity, acting on paired donors, with incorporation or reduction of molecular oxygen"/>
    <property type="evidence" value="ECO:0007669"/>
    <property type="project" value="InterPro"/>
</dbReference>
<dbReference type="EMBL" id="LR743588">
    <property type="protein sequence ID" value="CAA2614838.1"/>
    <property type="molecule type" value="Genomic_DNA"/>
</dbReference>
<proteinExistence type="inferred from homology"/>
<dbReference type="GO" id="GO:0004497">
    <property type="term" value="F:monooxygenase activity"/>
    <property type="evidence" value="ECO:0007669"/>
    <property type="project" value="InterPro"/>
</dbReference>
<protein>
    <submittedName>
        <fullName evidence="2">Uncharacterized protein</fullName>
    </submittedName>
</protein>
<evidence type="ECO:0000256" key="1">
    <source>
        <dbReference type="ARBA" id="ARBA00010617"/>
    </source>
</evidence>
<dbReference type="GO" id="GO:0005506">
    <property type="term" value="F:iron ion binding"/>
    <property type="evidence" value="ECO:0007669"/>
    <property type="project" value="InterPro"/>
</dbReference>
<organism evidence="2">
    <name type="scientific">Spirodela intermedia</name>
    <name type="common">Intermediate duckweed</name>
    <dbReference type="NCBI Taxonomy" id="51605"/>
    <lineage>
        <taxon>Eukaryota</taxon>
        <taxon>Viridiplantae</taxon>
        <taxon>Streptophyta</taxon>
        <taxon>Embryophyta</taxon>
        <taxon>Tracheophyta</taxon>
        <taxon>Spermatophyta</taxon>
        <taxon>Magnoliopsida</taxon>
        <taxon>Liliopsida</taxon>
        <taxon>Araceae</taxon>
        <taxon>Lemnoideae</taxon>
        <taxon>Spirodela</taxon>
    </lineage>
</organism>
<evidence type="ECO:0000313" key="3">
    <source>
        <dbReference type="Proteomes" id="UP001189122"/>
    </source>
</evidence>
<name>A0A7I8IA71_SPIIN</name>
<dbReference type="SUPFAM" id="SSF48264">
    <property type="entry name" value="Cytochrome P450"/>
    <property type="match status" value="1"/>
</dbReference>
<dbReference type="Proteomes" id="UP001189122">
    <property type="component" value="Unassembled WGS sequence"/>
</dbReference>
<dbReference type="PANTHER" id="PTHR47950:SF44">
    <property type="entry name" value="CYTOCHROME P450, FAMILY 76, SUBFAMILY C, POLYPEPTIDE 5-RELATED"/>
    <property type="match status" value="1"/>
</dbReference>
<sequence>MQPHPRRPHLVVRSGENRKRSDITEFGMLELVLNPRVMKKAQEEVRRVVGRKLMAEDSDIANLPYLNLVVKEIFRLHPPAPLSVPHESFKDANICGYHIPAKTAVLINLWAIMRDPGLWKDPDVFWPERFEERISSTWARTSSTYLFHRAAEFALG</sequence>
<dbReference type="PANTHER" id="PTHR47950">
    <property type="entry name" value="CYTOCHROME P450, FAMILY 76, SUBFAMILY C, POLYPEPTIDE 5-RELATED"/>
    <property type="match status" value="1"/>
</dbReference>